<name>A0A836Z2C5_9NEIS</name>
<dbReference type="EMBL" id="JFZV01000014">
    <property type="protein sequence ID" value="KDN13943.1"/>
    <property type="molecule type" value="Genomic_DNA"/>
</dbReference>
<proteinExistence type="predicted"/>
<organism evidence="1 2">
    <name type="scientific">Snodgrassella communis</name>
    <dbReference type="NCBI Taxonomy" id="2946699"/>
    <lineage>
        <taxon>Bacteria</taxon>
        <taxon>Pseudomonadati</taxon>
        <taxon>Pseudomonadota</taxon>
        <taxon>Betaproteobacteria</taxon>
        <taxon>Neisseriales</taxon>
        <taxon>Neisseriaceae</taxon>
        <taxon>Snodgrassella</taxon>
    </lineage>
</organism>
<comment type="caution">
    <text evidence="1">The sequence shown here is derived from an EMBL/GenBank/DDBJ whole genome shotgun (WGS) entry which is preliminary data.</text>
</comment>
<gene>
    <name evidence="1" type="ORF">SALWKB29_2014</name>
</gene>
<keyword evidence="2" id="KW-1185">Reference proteome</keyword>
<accession>A0A836Z2C5</accession>
<evidence type="ECO:0000313" key="2">
    <source>
        <dbReference type="Proteomes" id="UP000027170"/>
    </source>
</evidence>
<sequence>MAYVQAGWLPQMKQWLNPLLAGYNHSASKGNIAHRLFFSWFTLSAQIADKLSSYICKFYLTPLKSIPDN</sequence>
<evidence type="ECO:0000313" key="1">
    <source>
        <dbReference type="EMBL" id="KDN13943.1"/>
    </source>
</evidence>
<reference evidence="1 2" key="1">
    <citation type="submission" date="2014-03" db="EMBL/GenBank/DDBJ databases">
        <title>The genomes of two eusocial bee gut symbionts.</title>
        <authorList>
            <person name="Kwong W.K."/>
            <person name="Engel P."/>
            <person name="Koch H."/>
            <person name="Moran N.A."/>
        </authorList>
    </citation>
    <scope>NUCLEOTIDE SEQUENCE [LARGE SCALE GENOMIC DNA]</scope>
    <source>
        <strain evidence="2">wkB29</strain>
    </source>
</reference>
<dbReference type="AlphaFoldDB" id="A0A836Z2C5"/>
<protein>
    <submittedName>
        <fullName evidence="1">Uncharacterized protein</fullName>
    </submittedName>
</protein>
<dbReference type="Proteomes" id="UP000027170">
    <property type="component" value="Unassembled WGS sequence"/>
</dbReference>